<keyword evidence="2" id="KW-0285">Flavoprotein</keyword>
<proteinExistence type="inferred from homology"/>
<dbReference type="SUPFAM" id="SSF54373">
    <property type="entry name" value="FAD-linked reductases, C-terminal domain"/>
    <property type="match status" value="1"/>
</dbReference>
<feature type="domain" description="FAD-binding" evidence="6">
    <location>
        <begin position="17"/>
        <end position="374"/>
    </location>
</feature>
<evidence type="ECO:0000313" key="7">
    <source>
        <dbReference type="EMBL" id="KAH8688648.1"/>
    </source>
</evidence>
<keyword evidence="8" id="KW-1185">Reference proteome</keyword>
<dbReference type="Gene3D" id="3.50.50.60">
    <property type="entry name" value="FAD/NAD(P)-binding domain"/>
    <property type="match status" value="1"/>
</dbReference>
<dbReference type="GO" id="GO:0016829">
    <property type="term" value="F:lyase activity"/>
    <property type="evidence" value="ECO:0007669"/>
    <property type="project" value="InterPro"/>
</dbReference>
<dbReference type="Proteomes" id="UP001201262">
    <property type="component" value="Unassembled WGS sequence"/>
</dbReference>
<dbReference type="Gene3D" id="2.40.400.10">
    <property type="entry name" value="Acetoacetate decarboxylase-like"/>
    <property type="match status" value="1"/>
</dbReference>
<gene>
    <name evidence="7" type="ORF">BGW36DRAFT_421245</name>
</gene>
<dbReference type="GO" id="GO:0071949">
    <property type="term" value="F:FAD binding"/>
    <property type="evidence" value="ECO:0007669"/>
    <property type="project" value="InterPro"/>
</dbReference>
<dbReference type="InterPro" id="IPR023375">
    <property type="entry name" value="ADC_dom_sf"/>
</dbReference>
<keyword evidence="3" id="KW-0274">FAD</keyword>
<dbReference type="SUPFAM" id="SSF160104">
    <property type="entry name" value="Acetoacetate decarboxylase-like"/>
    <property type="match status" value="1"/>
</dbReference>
<keyword evidence="4" id="KW-0560">Oxidoreductase</keyword>
<dbReference type="AlphaFoldDB" id="A0AAD4KE55"/>
<accession>A0AAD4KE55</accession>
<reference evidence="7" key="1">
    <citation type="submission" date="2021-12" db="EMBL/GenBank/DDBJ databases">
        <title>Convergent genome expansion in fungi linked to evolution of root-endophyte symbiosis.</title>
        <authorList>
            <consortium name="DOE Joint Genome Institute"/>
            <person name="Ke Y.-H."/>
            <person name="Bonito G."/>
            <person name="Liao H.-L."/>
            <person name="Looney B."/>
            <person name="Rojas-Flechas A."/>
            <person name="Nash J."/>
            <person name="Hameed K."/>
            <person name="Schadt C."/>
            <person name="Martin F."/>
            <person name="Crous P.W."/>
            <person name="Miettinen O."/>
            <person name="Magnuson J.K."/>
            <person name="Labbe J."/>
            <person name="Jacobson D."/>
            <person name="Doktycz M.J."/>
            <person name="Veneault-Fourrey C."/>
            <person name="Kuo A."/>
            <person name="Mondo S."/>
            <person name="Calhoun S."/>
            <person name="Riley R."/>
            <person name="Ohm R."/>
            <person name="LaButti K."/>
            <person name="Andreopoulos B."/>
            <person name="Pangilinan J."/>
            <person name="Nolan M."/>
            <person name="Tritt A."/>
            <person name="Clum A."/>
            <person name="Lipzen A."/>
            <person name="Daum C."/>
            <person name="Barry K."/>
            <person name="Grigoriev I.V."/>
            <person name="Vilgalys R."/>
        </authorList>
    </citation>
    <scope>NUCLEOTIDE SEQUENCE</scope>
    <source>
        <strain evidence="7">PMI_201</strain>
    </source>
</reference>
<comment type="caution">
    <text evidence="7">The sequence shown here is derived from an EMBL/GenBank/DDBJ whole genome shotgun (WGS) entry which is preliminary data.</text>
</comment>
<dbReference type="Pfam" id="PF01494">
    <property type="entry name" value="FAD_binding_3"/>
    <property type="match status" value="1"/>
</dbReference>
<dbReference type="PANTHER" id="PTHR13789">
    <property type="entry name" value="MONOOXYGENASE"/>
    <property type="match status" value="1"/>
</dbReference>
<organism evidence="7 8">
    <name type="scientific">Talaromyces proteolyticus</name>
    <dbReference type="NCBI Taxonomy" id="1131652"/>
    <lineage>
        <taxon>Eukaryota</taxon>
        <taxon>Fungi</taxon>
        <taxon>Dikarya</taxon>
        <taxon>Ascomycota</taxon>
        <taxon>Pezizomycotina</taxon>
        <taxon>Eurotiomycetes</taxon>
        <taxon>Eurotiomycetidae</taxon>
        <taxon>Eurotiales</taxon>
        <taxon>Trichocomaceae</taxon>
        <taxon>Talaromyces</taxon>
        <taxon>Talaromyces sect. Bacilispori</taxon>
    </lineage>
</organism>
<dbReference type="InterPro" id="IPR010451">
    <property type="entry name" value="Acetoacetate_decarboxylase"/>
</dbReference>
<dbReference type="SUPFAM" id="SSF51905">
    <property type="entry name" value="FAD/NAD(P)-binding domain"/>
    <property type="match status" value="1"/>
</dbReference>
<dbReference type="Pfam" id="PF06314">
    <property type="entry name" value="ADC"/>
    <property type="match status" value="1"/>
</dbReference>
<keyword evidence="5" id="KW-0503">Monooxygenase</keyword>
<evidence type="ECO:0000313" key="8">
    <source>
        <dbReference type="Proteomes" id="UP001201262"/>
    </source>
</evidence>
<comment type="similarity">
    <text evidence="1">Belongs to the paxM FAD-dependent monooxygenase family.</text>
</comment>
<dbReference type="InterPro" id="IPR050493">
    <property type="entry name" value="FAD-dep_Monooxygenase_BioMet"/>
</dbReference>
<dbReference type="EMBL" id="JAJTJA010000018">
    <property type="protein sequence ID" value="KAH8688648.1"/>
    <property type="molecule type" value="Genomic_DNA"/>
</dbReference>
<evidence type="ECO:0000256" key="4">
    <source>
        <dbReference type="ARBA" id="ARBA00023002"/>
    </source>
</evidence>
<evidence type="ECO:0000256" key="2">
    <source>
        <dbReference type="ARBA" id="ARBA00022630"/>
    </source>
</evidence>
<name>A0AAD4KE55_9EURO</name>
<sequence>MHDASPSLDGPSNLSLKILIVGGGIGGLTAAIALREQGHEVDIYEQSQFANEVGAAIHIVPNANSVLQRLGIMHEEEGAIRLRQTRFFKSTGELLSTTNNEADSYHWQKPWLLAHRAHLHSHLKRVATSTKGRGPPARLHTSSRIITVDPLTATIKFTNGDQAQGDLIVGADGVHSRCRLAIAGPEYRPQKSDRSAFRFMVPTEAVLADPETRSLAEVRGSMDMYYAVDRKAVIYPCAHNTLLNFVCLHPAALSDASAETYDKTVRIEALLHVYKEFSPQLLKVFQKCDPESLKVYPLFDVETLPTFINDRLVLIGDAAHPFTPHLAQGGAMAIEDAVSLGVMLSKGVTSVEVPERLRLYNKARYGRATAIQNFSRIVGNDVFEYINYGLSHDEHDASTQVLREHQWSQCPKLYWRQPTVFGPMPGPRQDFRGNPEIRDLSTTRTARITFKTSATLLRNMLPSKAYSFAVGDTVATASLSVQSLNKLDWLGGGSYDLIMFQIHGVKHTAPDGSVIHGRFCPVLFENLADPILSGREELGWPKLFSEIDIQTPSENSYEVTVAWRGAKWASFWLHGLRDELESNKDGKTPTVPDDGLLVHKFLPTTTDQPHQSKADSNYDVFIPDLPAKTTTADTNNDNSNQSSFVPTQTSCQVSSQAGFRIFPLGQRELPTLYHIVDRLAEVPIFEVTDARLWTEQGVRNLSDARRIG</sequence>
<evidence type="ECO:0000256" key="3">
    <source>
        <dbReference type="ARBA" id="ARBA00022827"/>
    </source>
</evidence>
<dbReference type="RefSeq" id="XP_046065134.1">
    <property type="nucleotide sequence ID" value="XM_046219543.1"/>
</dbReference>
<evidence type="ECO:0000256" key="1">
    <source>
        <dbReference type="ARBA" id="ARBA00007992"/>
    </source>
</evidence>
<protein>
    <recommendedName>
        <fullName evidence="6">FAD-binding domain-containing protein</fullName>
    </recommendedName>
</protein>
<dbReference type="InterPro" id="IPR036188">
    <property type="entry name" value="FAD/NAD-bd_sf"/>
</dbReference>
<dbReference type="GO" id="GO:0004497">
    <property type="term" value="F:monooxygenase activity"/>
    <property type="evidence" value="ECO:0007669"/>
    <property type="project" value="UniProtKB-KW"/>
</dbReference>
<evidence type="ECO:0000256" key="5">
    <source>
        <dbReference type="ARBA" id="ARBA00023033"/>
    </source>
</evidence>
<dbReference type="InterPro" id="IPR002938">
    <property type="entry name" value="FAD-bd"/>
</dbReference>
<dbReference type="GeneID" id="70249830"/>
<dbReference type="PANTHER" id="PTHR13789:SF261">
    <property type="entry name" value="HYDROXYLASE, PUTATIVE (AFU_ORTHOLOGUE AFUA_7G00590)-RELATED"/>
    <property type="match status" value="1"/>
</dbReference>
<evidence type="ECO:0000259" key="6">
    <source>
        <dbReference type="Pfam" id="PF01494"/>
    </source>
</evidence>
<dbReference type="PRINTS" id="PR00420">
    <property type="entry name" value="RNGMNOXGNASE"/>
</dbReference>